<evidence type="ECO:0000256" key="1">
    <source>
        <dbReference type="SAM" id="Coils"/>
    </source>
</evidence>
<keyword evidence="1" id="KW-0175">Coiled coil</keyword>
<proteinExistence type="predicted"/>
<feature type="compositionally biased region" description="Low complexity" evidence="2">
    <location>
        <begin position="1"/>
        <end position="12"/>
    </location>
</feature>
<dbReference type="AlphaFoldDB" id="A0A6A6XK98"/>
<feature type="coiled-coil region" evidence="1">
    <location>
        <begin position="199"/>
        <end position="329"/>
    </location>
</feature>
<reference evidence="3" key="1">
    <citation type="journal article" date="2020" name="Stud. Mycol.">
        <title>101 Dothideomycetes genomes: a test case for predicting lifestyles and emergence of pathogens.</title>
        <authorList>
            <person name="Haridas S."/>
            <person name="Albert R."/>
            <person name="Binder M."/>
            <person name="Bloem J."/>
            <person name="Labutti K."/>
            <person name="Salamov A."/>
            <person name="Andreopoulos B."/>
            <person name="Baker S."/>
            <person name="Barry K."/>
            <person name="Bills G."/>
            <person name="Bluhm B."/>
            <person name="Cannon C."/>
            <person name="Castanera R."/>
            <person name="Culley D."/>
            <person name="Daum C."/>
            <person name="Ezra D."/>
            <person name="Gonzalez J."/>
            <person name="Henrissat B."/>
            <person name="Kuo A."/>
            <person name="Liang C."/>
            <person name="Lipzen A."/>
            <person name="Lutzoni F."/>
            <person name="Magnuson J."/>
            <person name="Mondo S."/>
            <person name="Nolan M."/>
            <person name="Ohm R."/>
            <person name="Pangilinan J."/>
            <person name="Park H.-J."/>
            <person name="Ramirez L."/>
            <person name="Alfaro M."/>
            <person name="Sun H."/>
            <person name="Tritt A."/>
            <person name="Yoshinaga Y."/>
            <person name="Zwiers L.-H."/>
            <person name="Turgeon B."/>
            <person name="Goodwin S."/>
            <person name="Spatafora J."/>
            <person name="Crous P."/>
            <person name="Grigoriev I."/>
        </authorList>
    </citation>
    <scope>NUCLEOTIDE SEQUENCE</scope>
    <source>
        <strain evidence="3">CBS 109.77</strain>
    </source>
</reference>
<protein>
    <submittedName>
        <fullName evidence="3">Uncharacterized protein</fullName>
    </submittedName>
</protein>
<feature type="coiled-coil region" evidence="1">
    <location>
        <begin position="74"/>
        <end position="108"/>
    </location>
</feature>
<organism evidence="3 4">
    <name type="scientific">Melanomma pulvis-pyrius CBS 109.77</name>
    <dbReference type="NCBI Taxonomy" id="1314802"/>
    <lineage>
        <taxon>Eukaryota</taxon>
        <taxon>Fungi</taxon>
        <taxon>Dikarya</taxon>
        <taxon>Ascomycota</taxon>
        <taxon>Pezizomycotina</taxon>
        <taxon>Dothideomycetes</taxon>
        <taxon>Pleosporomycetidae</taxon>
        <taxon>Pleosporales</taxon>
        <taxon>Melanommataceae</taxon>
        <taxon>Melanomma</taxon>
    </lineage>
</organism>
<feature type="coiled-coil region" evidence="1">
    <location>
        <begin position="383"/>
        <end position="425"/>
    </location>
</feature>
<feature type="compositionally biased region" description="Low complexity" evidence="2">
    <location>
        <begin position="27"/>
        <end position="54"/>
    </location>
</feature>
<keyword evidence="4" id="KW-1185">Reference proteome</keyword>
<sequence length="599" mass="67947">MSSTSPTPSTSSGMSWFQHKLRKKEVASQSSSLPPSPSLSVASSVVAPGVASRRSVSKSYEDLEAENEIRRGLVNELGSDLQDKDRIIERLQAQIKERNEQLEIERSTNTTLKRNQGFHTSLGQCGLDQEAPMKLNEQLEAEKAANVTLKMNQATNQVFLSNLFSELESMQGLQDGIVTNVDEIEGVRNQKTTGDEEEIGRLQHRIDELLTKAHKLEIKDEENTEEISKLQNRINELLTKIRNHDLMDEVTANTFAQKDNEIKALIALITSHEIEIEGLKEKLAIATIEASEKAAEMIAANNMNVNVRMQDMEDEIAFEQAITQDLEEKLAGMENLLFAVASERSSNQDLVNKCSSMEKQLASERSTNQTLAHKRSEIISKFHKQLEHAIETYEIERDVLSTRIHAEFEKRKQENQKHKAALQAKDDEIKALIRHVLEHRKIIKKLEKDKKILVIRTEVMVRELECSESMKHVEELHAEILRLKCLIKDLQFEILELQGVDDFYEDSELGDLAGTWMEGVAVEVACAESLGSRSVPSTFLYNDEDNTDSWPLSVSQADSNYTYMTEWSDIVEHIRPLLFPETEDKSQQAVEVEYSGKEP</sequence>
<gene>
    <name evidence="3" type="ORF">K505DRAFT_334799</name>
</gene>
<evidence type="ECO:0000256" key="2">
    <source>
        <dbReference type="SAM" id="MobiDB-lite"/>
    </source>
</evidence>
<name>A0A6A6XK98_9PLEO</name>
<dbReference type="EMBL" id="MU001820">
    <property type="protein sequence ID" value="KAF2796869.1"/>
    <property type="molecule type" value="Genomic_DNA"/>
</dbReference>
<feature type="region of interest" description="Disordered" evidence="2">
    <location>
        <begin position="1"/>
        <end position="62"/>
    </location>
</feature>
<evidence type="ECO:0000313" key="3">
    <source>
        <dbReference type="EMBL" id="KAF2796869.1"/>
    </source>
</evidence>
<dbReference type="OrthoDB" id="10682792at2759"/>
<dbReference type="Proteomes" id="UP000799757">
    <property type="component" value="Unassembled WGS sequence"/>
</dbReference>
<accession>A0A6A6XK98</accession>
<evidence type="ECO:0000313" key="4">
    <source>
        <dbReference type="Proteomes" id="UP000799757"/>
    </source>
</evidence>